<dbReference type="SUPFAM" id="SSF51735">
    <property type="entry name" value="NAD(P)-binding Rossmann-fold domains"/>
    <property type="match status" value="1"/>
</dbReference>
<keyword evidence="4" id="KW-0520">NAD</keyword>
<keyword evidence="9" id="KW-1185">Reference proteome</keyword>
<dbReference type="PANTHER" id="PTHR42789:SF1">
    <property type="entry name" value="D-ISOMER SPECIFIC 2-HYDROXYACID DEHYDROGENASE FAMILY PROTEIN (AFU_ORTHOLOGUE AFUA_6G10090)"/>
    <property type="match status" value="1"/>
</dbReference>
<evidence type="ECO:0000259" key="6">
    <source>
        <dbReference type="Pfam" id="PF00389"/>
    </source>
</evidence>
<evidence type="ECO:0000313" key="9">
    <source>
        <dbReference type="Proteomes" id="UP000030832"/>
    </source>
</evidence>
<feature type="domain" description="D-isomer specific 2-hydroxyacid dehydrogenase catalytic" evidence="6">
    <location>
        <begin position="4"/>
        <end position="318"/>
    </location>
</feature>
<dbReference type="Gene3D" id="3.40.50.720">
    <property type="entry name" value="NAD(P)-binding Rossmann-like Domain"/>
    <property type="match status" value="2"/>
</dbReference>
<evidence type="ECO:0000256" key="5">
    <source>
        <dbReference type="RuleBase" id="RU003719"/>
    </source>
</evidence>
<dbReference type="OrthoDB" id="9805416at2"/>
<dbReference type="Proteomes" id="UP000030832">
    <property type="component" value="Unassembled WGS sequence"/>
</dbReference>
<dbReference type="STRING" id="333138.LQ50_09135"/>
<dbReference type="GO" id="GO:0008652">
    <property type="term" value="P:amino acid biosynthetic process"/>
    <property type="evidence" value="ECO:0007669"/>
    <property type="project" value="UniProtKB-KW"/>
</dbReference>
<dbReference type="PANTHER" id="PTHR42789">
    <property type="entry name" value="D-ISOMER SPECIFIC 2-HYDROXYACID DEHYDROGENASE FAMILY PROTEIN (AFU_ORTHOLOGUE AFUA_6G10090)"/>
    <property type="match status" value="1"/>
</dbReference>
<evidence type="ECO:0008006" key="10">
    <source>
        <dbReference type="Google" id="ProtNLM"/>
    </source>
</evidence>
<reference evidence="8 9" key="1">
    <citation type="submission" date="2014-09" db="EMBL/GenBank/DDBJ databases">
        <title>Genome sequencing and annotation of Bacillus Okhensis strain Kh10-101T.</title>
        <authorList>
            <person name="Prakash J.S."/>
        </authorList>
    </citation>
    <scope>NUCLEOTIDE SEQUENCE [LARGE SCALE GENOMIC DNA]</scope>
    <source>
        <strain evidence="9">Kh10-101T</strain>
    </source>
</reference>
<dbReference type="AlphaFoldDB" id="A0A0B0IHV2"/>
<gene>
    <name evidence="8" type="ORF">LQ50_09135</name>
</gene>
<dbReference type="Pfam" id="PF02826">
    <property type="entry name" value="2-Hacid_dh_C"/>
    <property type="match status" value="1"/>
</dbReference>
<dbReference type="InterPro" id="IPR036291">
    <property type="entry name" value="NAD(P)-bd_dom_sf"/>
</dbReference>
<dbReference type="PROSITE" id="PS00065">
    <property type="entry name" value="D_2_HYDROXYACID_DH_1"/>
    <property type="match status" value="1"/>
</dbReference>
<keyword evidence="2" id="KW-0028">Amino-acid biosynthesis</keyword>
<name>A0A0B0IHV2_9BACI</name>
<comment type="caution">
    <text evidence="8">The sequence shown here is derived from an EMBL/GenBank/DDBJ whole genome shotgun (WGS) entry which is preliminary data.</text>
</comment>
<organism evidence="8 9">
    <name type="scientific">Halalkalibacter okhensis</name>
    <dbReference type="NCBI Taxonomy" id="333138"/>
    <lineage>
        <taxon>Bacteria</taxon>
        <taxon>Bacillati</taxon>
        <taxon>Bacillota</taxon>
        <taxon>Bacilli</taxon>
        <taxon>Bacillales</taxon>
        <taxon>Bacillaceae</taxon>
        <taxon>Halalkalibacter</taxon>
    </lineage>
</organism>
<comment type="similarity">
    <text evidence="1 5">Belongs to the D-isomer specific 2-hydroxyacid dehydrogenase family.</text>
</comment>
<evidence type="ECO:0000256" key="4">
    <source>
        <dbReference type="ARBA" id="ARBA00023027"/>
    </source>
</evidence>
<dbReference type="RefSeq" id="WP_034628180.1">
    <property type="nucleotide sequence ID" value="NZ_JRJU01000009.1"/>
</dbReference>
<proteinExistence type="inferred from homology"/>
<feature type="domain" description="D-isomer specific 2-hydroxyacid dehydrogenase NAD-binding" evidence="7">
    <location>
        <begin position="108"/>
        <end position="286"/>
    </location>
</feature>
<accession>A0A0B0IHV2</accession>
<dbReference type="InterPro" id="IPR029752">
    <property type="entry name" value="D-isomer_DH_CS1"/>
</dbReference>
<dbReference type="InterPro" id="IPR006140">
    <property type="entry name" value="D-isomer_DH_NAD-bd"/>
</dbReference>
<sequence length="321" mass="35261">MKEVAVLGKIPDIAYEKLSKYFQVTMNDTVTPMTKSEILQMVKGKDAILSILSDTIDQEIIEAAPDLKIIANYGAGFNNIDIEAATKKNIHVTNTPIVSTYATAELTMGLLISLSRRLVEGDKLTRAGQFEGWAPLFHLGTELRGKTLGIFGMGNIGKKVAQMAKAFDMNIVYHNRTRLSDEDEQLLDCTYLNKDDLLQEADMISLHMSYQPSLKHFIGEKELSIMKPRALLVNVARGPIVHEDALVSALENRIIAGAGLDVFEFEPEVTEGLKSLDNVILTPHIGNATVEARRDMAEIAADNIISVLQGGKPRSPVNSVI</sequence>
<keyword evidence="3 5" id="KW-0560">Oxidoreductase</keyword>
<evidence type="ECO:0000313" key="8">
    <source>
        <dbReference type="EMBL" id="KHF40427.1"/>
    </source>
</evidence>
<dbReference type="EMBL" id="JRJU01000009">
    <property type="protein sequence ID" value="KHF40427.1"/>
    <property type="molecule type" value="Genomic_DNA"/>
</dbReference>
<protein>
    <recommendedName>
        <fullName evidence="10">2-hydroxyacid dehydrogenase</fullName>
    </recommendedName>
</protein>
<dbReference type="Pfam" id="PF00389">
    <property type="entry name" value="2-Hacid_dh"/>
    <property type="match status" value="1"/>
</dbReference>
<dbReference type="eggNOG" id="COG1052">
    <property type="taxonomic scope" value="Bacteria"/>
</dbReference>
<evidence type="ECO:0000256" key="3">
    <source>
        <dbReference type="ARBA" id="ARBA00023002"/>
    </source>
</evidence>
<dbReference type="GO" id="GO:0016616">
    <property type="term" value="F:oxidoreductase activity, acting on the CH-OH group of donors, NAD or NADP as acceptor"/>
    <property type="evidence" value="ECO:0007669"/>
    <property type="project" value="InterPro"/>
</dbReference>
<evidence type="ECO:0000256" key="1">
    <source>
        <dbReference type="ARBA" id="ARBA00005854"/>
    </source>
</evidence>
<dbReference type="SUPFAM" id="SSF52283">
    <property type="entry name" value="Formate/glycerate dehydrogenase catalytic domain-like"/>
    <property type="match status" value="1"/>
</dbReference>
<dbReference type="GO" id="GO:0051287">
    <property type="term" value="F:NAD binding"/>
    <property type="evidence" value="ECO:0007669"/>
    <property type="project" value="InterPro"/>
</dbReference>
<dbReference type="InterPro" id="IPR006139">
    <property type="entry name" value="D-isomer_2_OHA_DH_cat_dom"/>
</dbReference>
<evidence type="ECO:0000256" key="2">
    <source>
        <dbReference type="ARBA" id="ARBA00022605"/>
    </source>
</evidence>
<dbReference type="FunFam" id="3.40.50.720:FF:000203">
    <property type="entry name" value="D-3-phosphoglycerate dehydrogenase (SerA)"/>
    <property type="match status" value="1"/>
</dbReference>
<dbReference type="CDD" id="cd12178">
    <property type="entry name" value="2-Hacid_dh_13"/>
    <property type="match status" value="1"/>
</dbReference>
<dbReference type="InterPro" id="IPR050857">
    <property type="entry name" value="D-2-hydroxyacid_DH"/>
</dbReference>
<evidence type="ECO:0000259" key="7">
    <source>
        <dbReference type="Pfam" id="PF02826"/>
    </source>
</evidence>